<proteinExistence type="inferred from homology"/>
<dbReference type="Proteomes" id="UP000019591">
    <property type="component" value="Chromosome"/>
</dbReference>
<name>W8T538_PEPAC</name>
<dbReference type="HOGENOM" id="CLU_111016_1_1_9"/>
<dbReference type="NCBIfam" id="TIGR03367">
    <property type="entry name" value="queuosine_QueD"/>
    <property type="match status" value="1"/>
</dbReference>
<feature type="binding site" evidence="8">
    <location>
        <position position="31"/>
    </location>
    <ligand>
        <name>Zn(2+)</name>
        <dbReference type="ChEBI" id="CHEBI:29105"/>
    </ligand>
</feature>
<evidence type="ECO:0000256" key="2">
    <source>
        <dbReference type="ARBA" id="ARBA00008900"/>
    </source>
</evidence>
<dbReference type="Pfam" id="PF01242">
    <property type="entry name" value="PTPS"/>
    <property type="match status" value="1"/>
</dbReference>
<reference evidence="9 10" key="1">
    <citation type="journal article" date="2014" name="Genome Announc.">
        <title>Complete Genome Sequence of Amino Acid-Utilizing Eubacterium acidaminophilum al-2 (DSM 3953).</title>
        <authorList>
            <person name="Poehlein A."/>
            <person name="Andreesen J.R."/>
            <person name="Daniel R."/>
        </authorList>
    </citation>
    <scope>NUCLEOTIDE SEQUENCE [LARGE SCALE GENOMIC DNA]</scope>
    <source>
        <strain evidence="9 10">DSM 3953</strain>
    </source>
</reference>
<dbReference type="PANTHER" id="PTHR12589">
    <property type="entry name" value="PYRUVOYL TETRAHYDROBIOPTERIN SYNTHASE"/>
    <property type="match status" value="1"/>
</dbReference>
<evidence type="ECO:0000313" key="9">
    <source>
        <dbReference type="EMBL" id="AHM55980.1"/>
    </source>
</evidence>
<dbReference type="PANTHER" id="PTHR12589:SF8">
    <property type="entry name" value="6-CARBOXY-5,6,7,8-TETRAHYDROPTERIN SYNTHASE"/>
    <property type="match status" value="1"/>
</dbReference>
<dbReference type="PATRIC" id="fig|1286171.3.peg.625"/>
<gene>
    <name evidence="9" type="primary">queD</name>
    <name evidence="9" type="ORF">EAL2_c06790</name>
</gene>
<feature type="active site" description="Proton acceptor" evidence="7">
    <location>
        <position position="40"/>
    </location>
</feature>
<dbReference type="GO" id="GO:0070497">
    <property type="term" value="F:6-carboxytetrahydropterin synthase activity"/>
    <property type="evidence" value="ECO:0007669"/>
    <property type="project" value="UniProtKB-EC"/>
</dbReference>
<comment type="pathway">
    <text evidence="1">Purine metabolism; 7-cyano-7-deazaguanine biosynthesis.</text>
</comment>
<dbReference type="InterPro" id="IPR038418">
    <property type="entry name" value="6-PTP_synth/QueD_sf"/>
</dbReference>
<dbReference type="InterPro" id="IPR007115">
    <property type="entry name" value="6-PTP_synth/QueD"/>
</dbReference>
<comment type="similarity">
    <text evidence="2">Belongs to the PTPS family. QueD subfamily.</text>
</comment>
<evidence type="ECO:0000256" key="1">
    <source>
        <dbReference type="ARBA" id="ARBA00005061"/>
    </source>
</evidence>
<protein>
    <recommendedName>
        <fullName evidence="4">6-carboxy-5,6,7,8-tetrahydropterin synthase</fullName>
        <ecNumber evidence="3">4.1.2.50</ecNumber>
    </recommendedName>
    <alternativeName>
        <fullName evidence="5">Queuosine biosynthesis protein QueD</fullName>
    </alternativeName>
</protein>
<dbReference type="AlphaFoldDB" id="W8T538"/>
<comment type="catalytic activity">
    <reaction evidence="6">
        <text>7,8-dihydroneopterin 3'-triphosphate + H2O = 6-carboxy-5,6,7,8-tetrahydropterin + triphosphate + acetaldehyde + 2 H(+)</text>
        <dbReference type="Rhea" id="RHEA:27966"/>
        <dbReference type="ChEBI" id="CHEBI:15343"/>
        <dbReference type="ChEBI" id="CHEBI:15377"/>
        <dbReference type="ChEBI" id="CHEBI:15378"/>
        <dbReference type="ChEBI" id="CHEBI:18036"/>
        <dbReference type="ChEBI" id="CHEBI:58462"/>
        <dbReference type="ChEBI" id="CHEBI:61032"/>
        <dbReference type="EC" id="4.1.2.50"/>
    </reaction>
</comment>
<feature type="active site" description="Charge relay system" evidence="7">
    <location>
        <position position="88"/>
    </location>
</feature>
<keyword evidence="8" id="KW-0862">Zinc</keyword>
<dbReference type="EC" id="4.1.2.50" evidence="3"/>
<dbReference type="UniPathway" id="UPA00391"/>
<evidence type="ECO:0000256" key="7">
    <source>
        <dbReference type="PIRSR" id="PIRSR006113-1"/>
    </source>
</evidence>
<evidence type="ECO:0000313" key="10">
    <source>
        <dbReference type="Proteomes" id="UP000019591"/>
    </source>
</evidence>
<keyword evidence="8" id="KW-0479">Metal-binding</keyword>
<dbReference type="KEGG" id="eac:EAL2_c06790"/>
<evidence type="ECO:0000256" key="3">
    <source>
        <dbReference type="ARBA" id="ARBA00012982"/>
    </source>
</evidence>
<accession>W8T538</accession>
<organism evidence="9 10">
    <name type="scientific">Peptoclostridium acidaminophilum DSM 3953</name>
    <dbReference type="NCBI Taxonomy" id="1286171"/>
    <lineage>
        <taxon>Bacteria</taxon>
        <taxon>Bacillati</taxon>
        <taxon>Bacillota</taxon>
        <taxon>Clostridia</taxon>
        <taxon>Peptostreptococcales</taxon>
        <taxon>Peptoclostridiaceae</taxon>
        <taxon>Peptoclostridium</taxon>
    </lineage>
</organism>
<comment type="cofactor">
    <cofactor evidence="8">
        <name>Zn(2+)</name>
        <dbReference type="ChEBI" id="CHEBI:29105"/>
    </cofactor>
    <text evidence="8">Binds 1 zinc ion per subunit.</text>
</comment>
<dbReference type="GO" id="GO:0046872">
    <property type="term" value="F:metal ion binding"/>
    <property type="evidence" value="ECO:0007669"/>
    <property type="project" value="UniProtKB-KW"/>
</dbReference>
<dbReference type="SUPFAM" id="SSF55620">
    <property type="entry name" value="Tetrahydrobiopterin biosynthesis enzymes-like"/>
    <property type="match status" value="1"/>
</dbReference>
<dbReference type="Gene3D" id="3.30.479.10">
    <property type="entry name" value="6-pyruvoyl tetrahydropterin synthase/QueD"/>
    <property type="match status" value="1"/>
</dbReference>
<evidence type="ECO:0000256" key="6">
    <source>
        <dbReference type="ARBA" id="ARBA00048807"/>
    </source>
</evidence>
<feature type="binding site" evidence="8">
    <location>
        <position position="44"/>
    </location>
    <ligand>
        <name>Zn(2+)</name>
        <dbReference type="ChEBI" id="CHEBI:29105"/>
    </ligand>
</feature>
<keyword evidence="10" id="KW-1185">Reference proteome</keyword>
<dbReference type="PIRSF" id="PIRSF006113">
    <property type="entry name" value="PTP_synth"/>
    <property type="match status" value="1"/>
</dbReference>
<feature type="binding site" evidence="8">
    <location>
        <position position="46"/>
    </location>
    <ligand>
        <name>Zn(2+)</name>
        <dbReference type="ChEBI" id="CHEBI:29105"/>
    </ligand>
</feature>
<dbReference type="eggNOG" id="COG0720">
    <property type="taxonomic scope" value="Bacteria"/>
</dbReference>
<evidence type="ECO:0000256" key="8">
    <source>
        <dbReference type="PIRSR" id="PIRSR006113-2"/>
    </source>
</evidence>
<dbReference type="STRING" id="1286171.EAL2_c06790"/>
<dbReference type="EMBL" id="CP007452">
    <property type="protein sequence ID" value="AHM55980.1"/>
    <property type="molecule type" value="Genomic_DNA"/>
</dbReference>
<feature type="active site" description="Charge relay system" evidence="7">
    <location>
        <position position="146"/>
    </location>
</feature>
<sequence>MLPGWRQKKYWKGTWNNMYIIKTQQSFDSAHFLSGYEGKCANIHGHRWNVHAEISSQELLQGGQNDGMVVDFSDIKTVLKGLVDSLDHALLIQKGSMRSKTLECLVGDGFRVIELDFRPTAENFARYFFDKIKETGFTVKRVTVYETPKNCATYED</sequence>
<evidence type="ECO:0000256" key="5">
    <source>
        <dbReference type="ARBA" id="ARBA00031449"/>
    </source>
</evidence>
<evidence type="ECO:0000256" key="4">
    <source>
        <dbReference type="ARBA" id="ARBA00018141"/>
    </source>
</evidence>